<name>A0A0D7BU37_9AGAR</name>
<organism evidence="2 3">
    <name type="scientific">Cylindrobasidium torrendii FP15055 ss-10</name>
    <dbReference type="NCBI Taxonomy" id="1314674"/>
    <lineage>
        <taxon>Eukaryota</taxon>
        <taxon>Fungi</taxon>
        <taxon>Dikarya</taxon>
        <taxon>Basidiomycota</taxon>
        <taxon>Agaricomycotina</taxon>
        <taxon>Agaricomycetes</taxon>
        <taxon>Agaricomycetidae</taxon>
        <taxon>Agaricales</taxon>
        <taxon>Marasmiineae</taxon>
        <taxon>Physalacriaceae</taxon>
        <taxon>Cylindrobasidium</taxon>
    </lineage>
</organism>
<sequence>MVSSPGWRSRPSEEADISLNLQDVDPDVAALLSPNKLATPQPITPFVRRHHPSSLPRLRPRMSVTPPPESPGISLGSPGPSGRMSPRPPHSPHRPSPPSPLGRIRPSPVRASSHEALLPALEATPTGQTSIYPPPRGTVSSRPSLDVPPPPSAERTRKRSMSATTPPRSLGMSDSRGSVEWLGPRTFKAFRAAGLLEDTPSQHIRAGSMGDVRDKYTAVEPMHRFGGTLSRLGSRSDRSASRLSSSRRSPSSMAESPRSASTAPTRSSTAPSSVIGWEDDSAAKHAMEMSALLGALSDSQRTAKMLRDDNDELRDRLDSTERERDRLERERDRLEELLKERDEELTAVAGRSSGVRDEDERLNDLEDENALLRSVVDELRREIGDILGSTSGPMLPPSPLATGEADARLFGSHSSRPMQSTPKRMSSASSIFPAVPPNMTMLMSDESQEERWDEEEEEEEEEDCRQWDQSIENDADQSMMEDSFDTEEESREEDEGEPTWTVRKSNVRQSVRQSIVSDLSFLTGDEESLRSLALRPEHEMHLQDLDGMSIYDMPSAS</sequence>
<feature type="compositionally biased region" description="Polar residues" evidence="1">
    <location>
        <begin position="412"/>
        <end position="430"/>
    </location>
</feature>
<dbReference type="STRING" id="1314674.A0A0D7BU37"/>
<feature type="region of interest" description="Disordered" evidence="1">
    <location>
        <begin position="32"/>
        <end position="179"/>
    </location>
</feature>
<feature type="compositionally biased region" description="Low complexity" evidence="1">
    <location>
        <begin position="241"/>
        <end position="273"/>
    </location>
</feature>
<protein>
    <submittedName>
        <fullName evidence="2">Uncharacterized protein</fullName>
    </submittedName>
</protein>
<dbReference type="EMBL" id="KN880433">
    <property type="protein sequence ID" value="KIY73932.1"/>
    <property type="molecule type" value="Genomic_DNA"/>
</dbReference>
<evidence type="ECO:0000313" key="2">
    <source>
        <dbReference type="EMBL" id="KIY73932.1"/>
    </source>
</evidence>
<feature type="compositionally biased region" description="Low complexity" evidence="1">
    <location>
        <begin position="71"/>
        <end position="85"/>
    </location>
</feature>
<feature type="region of interest" description="Disordered" evidence="1">
    <location>
        <begin position="307"/>
        <end position="329"/>
    </location>
</feature>
<feature type="compositionally biased region" description="Acidic residues" evidence="1">
    <location>
        <begin position="446"/>
        <end position="463"/>
    </location>
</feature>
<keyword evidence="3" id="KW-1185">Reference proteome</keyword>
<accession>A0A0D7BU37</accession>
<feature type="region of interest" description="Disordered" evidence="1">
    <location>
        <begin position="224"/>
        <end position="281"/>
    </location>
</feature>
<reference evidence="2 3" key="1">
    <citation type="journal article" date="2015" name="Fungal Genet. Biol.">
        <title>Evolution of novel wood decay mechanisms in Agaricales revealed by the genome sequences of Fistulina hepatica and Cylindrobasidium torrendii.</title>
        <authorList>
            <person name="Floudas D."/>
            <person name="Held B.W."/>
            <person name="Riley R."/>
            <person name="Nagy L.G."/>
            <person name="Koehler G."/>
            <person name="Ransdell A.S."/>
            <person name="Younus H."/>
            <person name="Chow J."/>
            <person name="Chiniquy J."/>
            <person name="Lipzen A."/>
            <person name="Tritt A."/>
            <person name="Sun H."/>
            <person name="Haridas S."/>
            <person name="LaButti K."/>
            <person name="Ohm R.A."/>
            <person name="Kues U."/>
            <person name="Blanchette R.A."/>
            <person name="Grigoriev I.V."/>
            <person name="Minto R.E."/>
            <person name="Hibbett D.S."/>
        </authorList>
    </citation>
    <scope>NUCLEOTIDE SEQUENCE [LARGE SCALE GENOMIC DNA]</scope>
    <source>
        <strain evidence="2 3">FP15055 ss-10</strain>
    </source>
</reference>
<evidence type="ECO:0000256" key="1">
    <source>
        <dbReference type="SAM" id="MobiDB-lite"/>
    </source>
</evidence>
<feature type="region of interest" description="Disordered" evidence="1">
    <location>
        <begin position="411"/>
        <end position="504"/>
    </location>
</feature>
<feature type="region of interest" description="Disordered" evidence="1">
    <location>
        <begin position="1"/>
        <end position="20"/>
    </location>
</feature>
<dbReference type="OrthoDB" id="3216045at2759"/>
<feature type="compositionally biased region" description="Pro residues" evidence="1">
    <location>
        <begin position="86"/>
        <end position="100"/>
    </location>
</feature>
<gene>
    <name evidence="2" type="ORF">CYLTODRAFT_154774</name>
</gene>
<feature type="compositionally biased region" description="Acidic residues" evidence="1">
    <location>
        <begin position="482"/>
        <end position="497"/>
    </location>
</feature>
<proteinExistence type="predicted"/>
<evidence type="ECO:0000313" key="3">
    <source>
        <dbReference type="Proteomes" id="UP000054007"/>
    </source>
</evidence>
<dbReference type="AlphaFoldDB" id="A0A0D7BU37"/>
<dbReference type="Proteomes" id="UP000054007">
    <property type="component" value="Unassembled WGS sequence"/>
</dbReference>